<dbReference type="InterPro" id="IPR011009">
    <property type="entry name" value="Kinase-like_dom_sf"/>
</dbReference>
<dbReference type="AlphaFoldDB" id="A0A7E4V463"/>
<organism evidence="1 2">
    <name type="scientific">Panagrellus redivivus</name>
    <name type="common">Microworm</name>
    <dbReference type="NCBI Taxonomy" id="6233"/>
    <lineage>
        <taxon>Eukaryota</taxon>
        <taxon>Metazoa</taxon>
        <taxon>Ecdysozoa</taxon>
        <taxon>Nematoda</taxon>
        <taxon>Chromadorea</taxon>
        <taxon>Rhabditida</taxon>
        <taxon>Tylenchina</taxon>
        <taxon>Panagrolaimomorpha</taxon>
        <taxon>Panagrolaimoidea</taxon>
        <taxon>Panagrolaimidae</taxon>
        <taxon>Panagrellus</taxon>
    </lineage>
</organism>
<reference evidence="1" key="1">
    <citation type="journal article" date="2013" name="Genetics">
        <title>The draft genome and transcriptome of Panagrellus redivivus are shaped by the harsh demands of a free-living lifestyle.</title>
        <authorList>
            <person name="Srinivasan J."/>
            <person name="Dillman A.R."/>
            <person name="Macchietto M.G."/>
            <person name="Heikkinen L."/>
            <person name="Lakso M."/>
            <person name="Fracchia K.M."/>
            <person name="Antoshechkin I."/>
            <person name="Mortazavi A."/>
            <person name="Wong G."/>
            <person name="Sternberg P.W."/>
        </authorList>
    </citation>
    <scope>NUCLEOTIDE SEQUENCE [LARGE SCALE GENOMIC DNA]</scope>
    <source>
        <strain evidence="1">MT8872</strain>
    </source>
</reference>
<reference evidence="2" key="2">
    <citation type="submission" date="2020-10" db="UniProtKB">
        <authorList>
            <consortium name="WormBaseParasite"/>
        </authorList>
    </citation>
    <scope>IDENTIFICATION</scope>
</reference>
<accession>A0A7E4V463</accession>
<evidence type="ECO:0000313" key="1">
    <source>
        <dbReference type="Proteomes" id="UP000492821"/>
    </source>
</evidence>
<protein>
    <submittedName>
        <fullName evidence="2">Protein kinase domain-containing protein</fullName>
    </submittedName>
</protein>
<proteinExistence type="predicted"/>
<evidence type="ECO:0000313" key="2">
    <source>
        <dbReference type="WBParaSite" id="Pan_g1639.t1"/>
    </source>
</evidence>
<dbReference type="WBParaSite" id="Pan_g1639.t1">
    <property type="protein sequence ID" value="Pan_g1639.t1"/>
    <property type="gene ID" value="Pan_g1639"/>
</dbReference>
<dbReference type="Proteomes" id="UP000492821">
    <property type="component" value="Unassembled WGS sequence"/>
</dbReference>
<sequence>MLGPLLPAVHSAELYGHVLRFFNQANHIFYYNTSNPLNNPNIPDNEKAQIAHLIMRFQQTIHEAQFYGKLRHRQLCKEALDITAECAIHAVSVLLENSNQMYYSTMRSVLIGNILNLPDVVKRERLIGFALELHILQNLRHPNIVRLLSIHHVQQSVRYELFIEAALPLSYYVREVGPTLDRDAYNIFENDDNPRYILKCVAEVLDHLARHNLILGFPNWLNVIYISLNGVVRVGNFLRAMRPPENDISVLQNYELASLGGFFLALVHRFLPLNVVNMYGQRYPPIKQGYYRDSYLATRAALAIGPAAVNLGQPHIINAIPDPDLPILNRCLNGFLPYENVVQKLQLTNVPDMSIDLSFRVNNRATFFRSPSLTFQALHVQMPSLPVYVSAHWHILRAHLHLELGEELDSHFDITIGMAVDTKKQITNIITALVTFDPNNEDPPENDHPIPHDNDPVAAVAPVQEAALNEDVQDEPEIELPLSDEESDEEHIVHPFYFEPQHILDLYTWIVDLNNSLIVEVELLPFPLIPWVHLQSRTVSRPLNMPGEPARNLVLTMRIVGGQRDVLPDVVD</sequence>
<name>A0A7E4V463_PANRE</name>
<dbReference type="SUPFAM" id="SSF56112">
    <property type="entry name" value="Protein kinase-like (PK-like)"/>
    <property type="match status" value="1"/>
</dbReference>
<keyword evidence="1" id="KW-1185">Reference proteome</keyword>